<dbReference type="InterPro" id="IPR050266">
    <property type="entry name" value="AB_hydrolase_sf"/>
</dbReference>
<dbReference type="GO" id="GO:0016787">
    <property type="term" value="F:hydrolase activity"/>
    <property type="evidence" value="ECO:0007669"/>
    <property type="project" value="UniProtKB-KW"/>
</dbReference>
<dbReference type="RefSeq" id="WP_346228322.1">
    <property type="nucleotide sequence ID" value="NZ_JBDJAW010000022.1"/>
</dbReference>
<dbReference type="InterPro" id="IPR029058">
    <property type="entry name" value="AB_hydrolase_fold"/>
</dbReference>
<dbReference type="InterPro" id="IPR000073">
    <property type="entry name" value="AB_hydrolase_1"/>
</dbReference>
<reference evidence="2 3" key="1">
    <citation type="submission" date="2024-05" db="EMBL/GenBank/DDBJ databases">
        <title>Microbispora sp.ZYX-F-249.</title>
        <authorList>
            <person name="Xie H."/>
        </authorList>
    </citation>
    <scope>NUCLEOTIDE SEQUENCE [LARGE SCALE GENOMIC DNA]</scope>
    <source>
        <strain evidence="2 3">ZYX-F-249</strain>
    </source>
</reference>
<dbReference type="Pfam" id="PF12697">
    <property type="entry name" value="Abhydrolase_6"/>
    <property type="match status" value="1"/>
</dbReference>
<dbReference type="Gene3D" id="3.40.50.1820">
    <property type="entry name" value="alpha/beta hydrolase"/>
    <property type="match status" value="1"/>
</dbReference>
<protein>
    <submittedName>
        <fullName evidence="2">Alpha/beta hydrolase</fullName>
    </submittedName>
</protein>
<evidence type="ECO:0000259" key="1">
    <source>
        <dbReference type="Pfam" id="PF12697"/>
    </source>
</evidence>
<keyword evidence="2" id="KW-0378">Hydrolase</keyword>
<dbReference type="Proteomes" id="UP001447516">
    <property type="component" value="Unassembled WGS sequence"/>
</dbReference>
<evidence type="ECO:0000313" key="3">
    <source>
        <dbReference type="Proteomes" id="UP001447516"/>
    </source>
</evidence>
<comment type="caution">
    <text evidence="2">The sequence shown here is derived from an EMBL/GenBank/DDBJ whole genome shotgun (WGS) entry which is preliminary data.</text>
</comment>
<name>A0ABV0AU49_9ACTN</name>
<dbReference type="PRINTS" id="PR00111">
    <property type="entry name" value="ABHYDROLASE"/>
</dbReference>
<keyword evidence="3" id="KW-1185">Reference proteome</keyword>
<dbReference type="PANTHER" id="PTHR43798">
    <property type="entry name" value="MONOACYLGLYCEROL LIPASE"/>
    <property type="match status" value="1"/>
</dbReference>
<proteinExistence type="predicted"/>
<feature type="domain" description="AB hydrolase-1" evidence="1">
    <location>
        <begin position="21"/>
        <end position="254"/>
    </location>
</feature>
<gene>
    <name evidence="2" type="ORF">AAH991_24920</name>
</gene>
<dbReference type="PANTHER" id="PTHR43798:SF6">
    <property type="entry name" value="HYDROLASE, PUTATIVE (AFU_ORTHOLOGUE AFUA_4G13070)-RELATED"/>
    <property type="match status" value="1"/>
</dbReference>
<organism evidence="2 3">
    <name type="scientific">Microbispora maris</name>
    <dbReference type="NCBI Taxonomy" id="3144104"/>
    <lineage>
        <taxon>Bacteria</taxon>
        <taxon>Bacillati</taxon>
        <taxon>Actinomycetota</taxon>
        <taxon>Actinomycetes</taxon>
        <taxon>Streptosporangiales</taxon>
        <taxon>Streptosporangiaceae</taxon>
        <taxon>Microbispora</taxon>
    </lineage>
</organism>
<dbReference type="EMBL" id="JBDJAW010000022">
    <property type="protein sequence ID" value="MEN3538377.1"/>
    <property type="molecule type" value="Genomic_DNA"/>
</dbReference>
<dbReference type="SUPFAM" id="SSF53474">
    <property type="entry name" value="alpha/beta-Hydrolases"/>
    <property type="match status" value="1"/>
</dbReference>
<accession>A0ABV0AU49</accession>
<evidence type="ECO:0000313" key="2">
    <source>
        <dbReference type="EMBL" id="MEN3538377.1"/>
    </source>
</evidence>
<sequence length="275" mass="29850">MEAEAGGVAVHYAEHGSGFPVVALHGAGVDHREMLGALEPVFRERPGYRRVYPDLPGMGRTPVPDWFRGSDDVLELLLGLIDVVVGEEEFAIAGHSFGGYLARGVAARRPAQVAGLAMICPIGEEARDVPAHAVLHASADVTGVLSPAEQDQYRDYFVIQTPDTLRRFREHVAPALPLVDADGLGRMSERWRLSDVPPDAPPYAGPTLILAGRQDSTAGYAGPWELVERYPRATYAVLDRAGHALPHEQPALFTALVTEWLDRVDERGHGGRLTD</sequence>